<dbReference type="SUPFAM" id="SSF57903">
    <property type="entry name" value="FYVE/PHD zinc finger"/>
    <property type="match status" value="1"/>
</dbReference>
<keyword evidence="15" id="KW-0333">Golgi apparatus</keyword>
<keyword evidence="14" id="KW-0862">Zinc</keyword>
<dbReference type="Proteomes" id="UP001168821">
    <property type="component" value="Unassembled WGS sequence"/>
</dbReference>
<feature type="coiled-coil region" evidence="22">
    <location>
        <begin position="115"/>
        <end position="142"/>
    </location>
</feature>
<comment type="similarity">
    <text evidence="5">Belongs to the peptidase M28 family.</text>
</comment>
<keyword evidence="11" id="KW-0732">Signal</keyword>
<keyword evidence="25" id="KW-1185">Reference proteome</keyword>
<keyword evidence="17" id="KW-0865">Zymogen</keyword>
<dbReference type="CDD" id="cd03883">
    <property type="entry name" value="M28_Pgcp_like"/>
    <property type="match status" value="1"/>
</dbReference>
<evidence type="ECO:0000256" key="5">
    <source>
        <dbReference type="ARBA" id="ARBA00010918"/>
    </source>
</evidence>
<dbReference type="GO" id="GO:0005794">
    <property type="term" value="C:Golgi apparatus"/>
    <property type="evidence" value="ECO:0007669"/>
    <property type="project" value="UniProtKB-SubCell"/>
</dbReference>
<dbReference type="FunFam" id="3.40.630.10:FF:000036">
    <property type="entry name" value="Carboxypeptidase Q"/>
    <property type="match status" value="1"/>
</dbReference>
<dbReference type="GO" id="GO:0005615">
    <property type="term" value="C:extracellular space"/>
    <property type="evidence" value="ECO:0007669"/>
    <property type="project" value="TreeGrafter"/>
</dbReference>
<dbReference type="PANTHER" id="PTHR12053">
    <property type="entry name" value="PROTEASE FAMILY M28 PLASMA GLUTAMATE CARBOXYPEPTIDASE-RELATED"/>
    <property type="match status" value="1"/>
</dbReference>
<dbReference type="GO" id="GO:0005783">
    <property type="term" value="C:endoplasmic reticulum"/>
    <property type="evidence" value="ECO:0007669"/>
    <property type="project" value="UniProtKB-SubCell"/>
</dbReference>
<dbReference type="InterPro" id="IPR039866">
    <property type="entry name" value="CPQ"/>
</dbReference>
<accession>A0AA38MP17</accession>
<comment type="subunit">
    <text evidence="20">Homodimer. The monomeric form is inactive while the homodimer is active.</text>
</comment>
<keyword evidence="8" id="KW-0121">Carboxypeptidase</keyword>
<dbReference type="InterPro" id="IPR011011">
    <property type="entry name" value="Znf_FYVE_PHD"/>
</dbReference>
<dbReference type="InterPro" id="IPR007484">
    <property type="entry name" value="Peptidase_M28"/>
</dbReference>
<keyword evidence="9" id="KW-0645">Protease</keyword>
<dbReference type="InterPro" id="IPR013083">
    <property type="entry name" value="Znf_RING/FYVE/PHD"/>
</dbReference>
<dbReference type="Pfam" id="PF04389">
    <property type="entry name" value="Peptidase_M28"/>
    <property type="match status" value="1"/>
</dbReference>
<comment type="subcellular location">
    <subcellularLocation>
        <location evidence="1">Endoplasmic reticulum</location>
    </subcellularLocation>
    <subcellularLocation>
        <location evidence="3">Golgi apparatus</location>
    </subcellularLocation>
    <subcellularLocation>
        <location evidence="2">Lysosome</location>
    </subcellularLocation>
    <subcellularLocation>
        <location evidence="4">Secreted</location>
    </subcellularLocation>
</comment>
<dbReference type="GO" id="GO:0004180">
    <property type="term" value="F:carboxypeptidase activity"/>
    <property type="evidence" value="ECO:0007669"/>
    <property type="project" value="UniProtKB-KW"/>
</dbReference>
<dbReference type="GO" id="GO:0046872">
    <property type="term" value="F:metal ion binding"/>
    <property type="evidence" value="ECO:0007669"/>
    <property type="project" value="UniProtKB-KW"/>
</dbReference>
<dbReference type="FunFam" id="3.50.30.30:FF:000009">
    <property type="entry name" value="Carboxypeptidase Q"/>
    <property type="match status" value="1"/>
</dbReference>
<evidence type="ECO:0000313" key="25">
    <source>
        <dbReference type="Proteomes" id="UP001168821"/>
    </source>
</evidence>
<evidence type="ECO:0000256" key="1">
    <source>
        <dbReference type="ARBA" id="ARBA00004240"/>
    </source>
</evidence>
<name>A0AA38MP17_9CUCU</name>
<gene>
    <name evidence="24" type="ORF">Zmor_001105</name>
</gene>
<dbReference type="EMBL" id="JALNTZ010000001">
    <property type="protein sequence ID" value="KAJ3665615.1"/>
    <property type="molecule type" value="Genomic_DNA"/>
</dbReference>
<dbReference type="Gene3D" id="3.50.30.30">
    <property type="match status" value="1"/>
</dbReference>
<evidence type="ECO:0000256" key="17">
    <source>
        <dbReference type="ARBA" id="ARBA00023145"/>
    </source>
</evidence>
<evidence type="ECO:0000256" key="2">
    <source>
        <dbReference type="ARBA" id="ARBA00004371"/>
    </source>
</evidence>
<dbReference type="AlphaFoldDB" id="A0AA38MP17"/>
<evidence type="ECO:0000256" key="10">
    <source>
        <dbReference type="ARBA" id="ARBA00022723"/>
    </source>
</evidence>
<evidence type="ECO:0000256" key="11">
    <source>
        <dbReference type="ARBA" id="ARBA00022729"/>
    </source>
</evidence>
<evidence type="ECO:0000256" key="22">
    <source>
        <dbReference type="SAM" id="Coils"/>
    </source>
</evidence>
<comment type="caution">
    <text evidence="24">The sequence shown here is derived from an EMBL/GenBank/DDBJ whole genome shotgun (WGS) entry which is preliminary data.</text>
</comment>
<dbReference type="GO" id="GO:0006508">
    <property type="term" value="P:proteolysis"/>
    <property type="evidence" value="ECO:0007669"/>
    <property type="project" value="UniProtKB-KW"/>
</dbReference>
<feature type="domain" description="Peptidase M28" evidence="23">
    <location>
        <begin position="472"/>
        <end position="661"/>
    </location>
</feature>
<evidence type="ECO:0000256" key="3">
    <source>
        <dbReference type="ARBA" id="ARBA00004555"/>
    </source>
</evidence>
<evidence type="ECO:0000256" key="19">
    <source>
        <dbReference type="ARBA" id="ARBA00023228"/>
    </source>
</evidence>
<evidence type="ECO:0000256" key="14">
    <source>
        <dbReference type="ARBA" id="ARBA00022833"/>
    </source>
</evidence>
<evidence type="ECO:0000256" key="12">
    <source>
        <dbReference type="ARBA" id="ARBA00022801"/>
    </source>
</evidence>
<evidence type="ECO:0000256" key="13">
    <source>
        <dbReference type="ARBA" id="ARBA00022824"/>
    </source>
</evidence>
<evidence type="ECO:0000313" key="24">
    <source>
        <dbReference type="EMBL" id="KAJ3665615.1"/>
    </source>
</evidence>
<evidence type="ECO:0000256" key="18">
    <source>
        <dbReference type="ARBA" id="ARBA00023180"/>
    </source>
</evidence>
<keyword evidence="22" id="KW-0175">Coiled coil</keyword>
<dbReference type="Gene3D" id="3.30.40.10">
    <property type="entry name" value="Zinc/RING finger domain, C3HC4 (zinc finger)"/>
    <property type="match status" value="1"/>
</dbReference>
<dbReference type="GO" id="GO:0005764">
    <property type="term" value="C:lysosome"/>
    <property type="evidence" value="ECO:0007669"/>
    <property type="project" value="UniProtKB-SubCell"/>
</dbReference>
<keyword evidence="12" id="KW-0378">Hydrolase</keyword>
<evidence type="ECO:0000256" key="6">
    <source>
        <dbReference type="ARBA" id="ARBA00014116"/>
    </source>
</evidence>
<dbReference type="SUPFAM" id="SSF53187">
    <property type="entry name" value="Zn-dependent exopeptidases"/>
    <property type="match status" value="1"/>
</dbReference>
<reference evidence="24" key="1">
    <citation type="journal article" date="2023" name="G3 (Bethesda)">
        <title>Whole genome assemblies of Zophobas morio and Tenebrio molitor.</title>
        <authorList>
            <person name="Kaur S."/>
            <person name="Stinson S.A."/>
            <person name="diCenzo G.C."/>
        </authorList>
    </citation>
    <scope>NUCLEOTIDE SEQUENCE</scope>
    <source>
        <strain evidence="24">QUZm001</strain>
    </source>
</reference>
<keyword evidence="7" id="KW-0964">Secreted</keyword>
<dbReference type="GO" id="GO:0070573">
    <property type="term" value="F:metallodipeptidase activity"/>
    <property type="evidence" value="ECO:0007669"/>
    <property type="project" value="InterPro"/>
</dbReference>
<evidence type="ECO:0000256" key="9">
    <source>
        <dbReference type="ARBA" id="ARBA00022670"/>
    </source>
</evidence>
<keyword evidence="19" id="KW-0458">Lysosome</keyword>
<evidence type="ECO:0000259" key="23">
    <source>
        <dbReference type="Pfam" id="PF04389"/>
    </source>
</evidence>
<dbReference type="GO" id="GO:0043171">
    <property type="term" value="P:peptide catabolic process"/>
    <property type="evidence" value="ECO:0007669"/>
    <property type="project" value="TreeGrafter"/>
</dbReference>
<organism evidence="24 25">
    <name type="scientific">Zophobas morio</name>
    <dbReference type="NCBI Taxonomy" id="2755281"/>
    <lineage>
        <taxon>Eukaryota</taxon>
        <taxon>Metazoa</taxon>
        <taxon>Ecdysozoa</taxon>
        <taxon>Arthropoda</taxon>
        <taxon>Hexapoda</taxon>
        <taxon>Insecta</taxon>
        <taxon>Pterygota</taxon>
        <taxon>Neoptera</taxon>
        <taxon>Endopterygota</taxon>
        <taxon>Coleoptera</taxon>
        <taxon>Polyphaga</taxon>
        <taxon>Cucujiformia</taxon>
        <taxon>Tenebrionidae</taxon>
        <taxon>Zophobas</taxon>
    </lineage>
</organism>
<dbReference type="Gene3D" id="3.40.630.10">
    <property type="entry name" value="Zn peptidases"/>
    <property type="match status" value="1"/>
</dbReference>
<keyword evidence="16" id="KW-0482">Metalloprotease</keyword>
<evidence type="ECO:0000256" key="4">
    <source>
        <dbReference type="ARBA" id="ARBA00004613"/>
    </source>
</evidence>
<sequence>MAIKCVKCSRTIGKNDDYISCRHCLKNSHLSCGGVTTNAYHTMEREGTLASWQCSICIKKNVSYADIGSQASGPPVYDSELLVNSSQTLENLIDNIVRKHVEPLSDLISSMNLRIADLVSENSRLRHEVEAFNRNASTLKNSAERNLLSEDSKVKLSYAESIVRNSQKSFIIKPKQKTQTVQTTKSDLITNIKPVESQLNIGKVKSLKEGGILIGCDDAVKFKEIAKIKQLDSSYEIREVKKFLPRIRISGIADVIDEGSVLKYIVGQNDVIFDGNFEYKLLKFCPVKKNNSVYQAVMEVDLPTYKRAMSVGHCLVGGFESATLVEPRNVSISILGLGNSVGTPPEGILAEVLVVKSFDDLQSKAEQAKGKIVVYNQDFVSYGSSAVYRGKGATKASKVGAVASLIRSITPFSLNTPHTGVQSYGENVTKIPTACITLEDAHFLQRLQDEGRTIKILLKMEAQTLPDTTSRNVVAEIEGTEYPEKVVIVSGHIDSWDVGNGAMDDGGGVFVSWGALALLKSLGLKAKRTVRAIFWTAEEFGFVGAYQYAKDHANDTDNFVFVMESDIGTFNPVGLEYSGGTTGRCIVQEVMKLLAPINATGVRQSPSVGSDIYMWTSKEVPGASLDTENDKYFWYHHSNADTLDVENPDSLDKNTALWASVAYVLADLSVDFPRELIDG</sequence>
<evidence type="ECO:0000256" key="15">
    <source>
        <dbReference type="ARBA" id="ARBA00023034"/>
    </source>
</evidence>
<evidence type="ECO:0000256" key="7">
    <source>
        <dbReference type="ARBA" id="ARBA00022525"/>
    </source>
</evidence>
<keyword evidence="18" id="KW-0325">Glycoprotein</keyword>
<keyword evidence="13" id="KW-0256">Endoplasmic reticulum</keyword>
<proteinExistence type="inferred from homology"/>
<keyword evidence="10" id="KW-0479">Metal-binding</keyword>
<dbReference type="PANTHER" id="PTHR12053:SF3">
    <property type="entry name" value="CARBOXYPEPTIDASE Q"/>
    <property type="match status" value="1"/>
</dbReference>
<evidence type="ECO:0000256" key="20">
    <source>
        <dbReference type="ARBA" id="ARBA00025833"/>
    </source>
</evidence>
<evidence type="ECO:0000256" key="8">
    <source>
        <dbReference type="ARBA" id="ARBA00022645"/>
    </source>
</evidence>
<protein>
    <recommendedName>
        <fullName evidence="6">Carboxypeptidase Q</fullName>
    </recommendedName>
    <alternativeName>
        <fullName evidence="21">Plasma glutamate carboxypeptidase</fullName>
    </alternativeName>
</protein>
<evidence type="ECO:0000256" key="16">
    <source>
        <dbReference type="ARBA" id="ARBA00023049"/>
    </source>
</evidence>
<evidence type="ECO:0000256" key="21">
    <source>
        <dbReference type="ARBA" id="ARBA00033328"/>
    </source>
</evidence>